<dbReference type="EMBL" id="UEGS01000001">
    <property type="protein sequence ID" value="SRX80629.1"/>
    <property type="molecule type" value="Genomic_DNA"/>
</dbReference>
<proteinExistence type="predicted"/>
<sequence>MDYRQSAKLIPILTLASCFYCLYLIPMNHLSVIAGRTSRMAFITGFSAAMNITLNIVLLPFAGIAVAAYSTLISYFALFALTTSYSGNYTGTSWTLRSKMCVGALCTVVVAMVVYTGTLPDA</sequence>
<name>A0A375YHV7_MYCPF</name>
<feature type="transmembrane region" description="Helical" evidence="1">
    <location>
        <begin position="64"/>
        <end position="88"/>
    </location>
</feature>
<evidence type="ECO:0000256" key="1">
    <source>
        <dbReference type="SAM" id="Phobius"/>
    </source>
</evidence>
<keyword evidence="1" id="KW-1133">Transmembrane helix</keyword>
<accession>A0A375YHV7</accession>
<dbReference type="AlphaFoldDB" id="A0A375YHV7"/>
<evidence type="ECO:0000313" key="2">
    <source>
        <dbReference type="EMBL" id="SRX80629.1"/>
    </source>
</evidence>
<feature type="transmembrane region" description="Helical" evidence="1">
    <location>
        <begin position="100"/>
        <end position="118"/>
    </location>
</feature>
<organism evidence="2 3">
    <name type="scientific">Mycolicibacterium parafortuitum</name>
    <name type="common">Mycobacterium parafortuitum</name>
    <dbReference type="NCBI Taxonomy" id="39692"/>
    <lineage>
        <taxon>Bacteria</taxon>
        <taxon>Bacillati</taxon>
        <taxon>Actinomycetota</taxon>
        <taxon>Actinomycetes</taxon>
        <taxon>Mycobacteriales</taxon>
        <taxon>Mycobacteriaceae</taxon>
        <taxon>Mycolicibacterium</taxon>
    </lineage>
</organism>
<reference evidence="2 3" key="1">
    <citation type="submission" date="2018-05" db="EMBL/GenBank/DDBJ databases">
        <authorList>
            <consortium name="IHU Genomes"/>
        </authorList>
    </citation>
    <scope>NUCLEOTIDE SEQUENCE [LARGE SCALE GENOMIC DNA]</scope>
    <source>
        <strain evidence="2 3">P7335</strain>
    </source>
</reference>
<keyword evidence="1" id="KW-0812">Transmembrane</keyword>
<evidence type="ECO:0000313" key="3">
    <source>
        <dbReference type="Proteomes" id="UP000252008"/>
    </source>
</evidence>
<feature type="transmembrane region" description="Helical" evidence="1">
    <location>
        <begin position="37"/>
        <end position="58"/>
    </location>
</feature>
<protein>
    <submittedName>
        <fullName evidence="2">Uncharacterized protein</fullName>
    </submittedName>
</protein>
<feature type="transmembrane region" description="Helical" evidence="1">
    <location>
        <begin position="6"/>
        <end position="25"/>
    </location>
</feature>
<dbReference type="STRING" id="39692.BST38_10125"/>
<gene>
    <name evidence="2" type="ORF">MPP7335_02373</name>
</gene>
<keyword evidence="3" id="KW-1185">Reference proteome</keyword>
<keyword evidence="1" id="KW-0472">Membrane</keyword>
<dbReference type="Proteomes" id="UP000252008">
    <property type="component" value="Unassembled WGS sequence"/>
</dbReference>